<sequence length="105" mass="11640">MPPERQREPGTKIHSPSRVVSAPTASARPVARHGWNFTVVITETTRVLSGQLCGIRVTFRRWSHVHVGTKMFVLENAVSRLRPSPDTDAPEGGGHGDRRPPQRGR</sequence>
<organism evidence="2 3">
    <name type="scientific">Streptomyces sannanensis</name>
    <dbReference type="NCBI Taxonomy" id="285536"/>
    <lineage>
        <taxon>Bacteria</taxon>
        <taxon>Bacillati</taxon>
        <taxon>Actinomycetota</taxon>
        <taxon>Actinomycetes</taxon>
        <taxon>Kitasatosporales</taxon>
        <taxon>Streptomycetaceae</taxon>
        <taxon>Streptomyces</taxon>
    </lineage>
</organism>
<dbReference type="Proteomes" id="UP001499990">
    <property type="component" value="Unassembled WGS sequence"/>
</dbReference>
<reference evidence="3" key="1">
    <citation type="journal article" date="2019" name="Int. J. Syst. Evol. Microbiol.">
        <title>The Global Catalogue of Microorganisms (GCM) 10K type strain sequencing project: providing services to taxonomists for standard genome sequencing and annotation.</title>
        <authorList>
            <consortium name="The Broad Institute Genomics Platform"/>
            <consortium name="The Broad Institute Genome Sequencing Center for Infectious Disease"/>
            <person name="Wu L."/>
            <person name="Ma J."/>
        </authorList>
    </citation>
    <scope>NUCLEOTIDE SEQUENCE [LARGE SCALE GENOMIC DNA]</scope>
    <source>
        <strain evidence="3">JCM 9651</strain>
    </source>
</reference>
<protein>
    <submittedName>
        <fullName evidence="2">Uncharacterized protein</fullName>
    </submittedName>
</protein>
<proteinExistence type="predicted"/>
<feature type="region of interest" description="Disordered" evidence="1">
    <location>
        <begin position="1"/>
        <end position="27"/>
    </location>
</feature>
<name>A0ABP6SD45_9ACTN</name>
<evidence type="ECO:0000313" key="2">
    <source>
        <dbReference type="EMBL" id="GAA3373574.1"/>
    </source>
</evidence>
<dbReference type="EMBL" id="BAAAYL010000001">
    <property type="protein sequence ID" value="GAA3373574.1"/>
    <property type="molecule type" value="Genomic_DNA"/>
</dbReference>
<feature type="compositionally biased region" description="Basic and acidic residues" evidence="1">
    <location>
        <begin position="94"/>
        <end position="105"/>
    </location>
</feature>
<feature type="region of interest" description="Disordered" evidence="1">
    <location>
        <begin position="78"/>
        <end position="105"/>
    </location>
</feature>
<feature type="compositionally biased region" description="Basic and acidic residues" evidence="1">
    <location>
        <begin position="1"/>
        <end position="11"/>
    </location>
</feature>
<evidence type="ECO:0000256" key="1">
    <source>
        <dbReference type="SAM" id="MobiDB-lite"/>
    </source>
</evidence>
<keyword evidence="3" id="KW-1185">Reference proteome</keyword>
<accession>A0ABP6SD45</accession>
<comment type="caution">
    <text evidence="2">The sequence shown here is derived from an EMBL/GenBank/DDBJ whole genome shotgun (WGS) entry which is preliminary data.</text>
</comment>
<evidence type="ECO:0000313" key="3">
    <source>
        <dbReference type="Proteomes" id="UP001499990"/>
    </source>
</evidence>
<gene>
    <name evidence="2" type="ORF">GCM10020367_34040</name>
</gene>